<feature type="domain" description="Major facilitator superfamily (MFS) profile" evidence="5">
    <location>
        <begin position="23"/>
        <end position="401"/>
    </location>
</feature>
<feature type="transmembrane region" description="Helical" evidence="4">
    <location>
        <begin position="176"/>
        <end position="194"/>
    </location>
</feature>
<feature type="transmembrane region" description="Helical" evidence="4">
    <location>
        <begin position="112"/>
        <end position="128"/>
    </location>
</feature>
<evidence type="ECO:0000256" key="1">
    <source>
        <dbReference type="ARBA" id="ARBA00022692"/>
    </source>
</evidence>
<name>A0A318T3D4_9HYPH</name>
<dbReference type="PROSITE" id="PS50850">
    <property type="entry name" value="MFS"/>
    <property type="match status" value="1"/>
</dbReference>
<dbReference type="PANTHER" id="PTHR43129">
    <property type="entry name" value="FOSMIDOMYCIN RESISTANCE PROTEIN"/>
    <property type="match status" value="1"/>
</dbReference>
<evidence type="ECO:0000256" key="2">
    <source>
        <dbReference type="ARBA" id="ARBA00022989"/>
    </source>
</evidence>
<organism evidence="6 7">
    <name type="scientific">Phyllobacterium leguminum</name>
    <dbReference type="NCBI Taxonomy" id="314237"/>
    <lineage>
        <taxon>Bacteria</taxon>
        <taxon>Pseudomonadati</taxon>
        <taxon>Pseudomonadota</taxon>
        <taxon>Alphaproteobacteria</taxon>
        <taxon>Hyphomicrobiales</taxon>
        <taxon>Phyllobacteriaceae</taxon>
        <taxon>Phyllobacterium</taxon>
    </lineage>
</organism>
<dbReference type="Proteomes" id="UP000247454">
    <property type="component" value="Unassembled WGS sequence"/>
</dbReference>
<feature type="transmembrane region" description="Helical" evidence="4">
    <location>
        <begin position="88"/>
        <end position="106"/>
    </location>
</feature>
<dbReference type="Gene3D" id="1.20.1250.20">
    <property type="entry name" value="MFS general substrate transporter like domains"/>
    <property type="match status" value="2"/>
</dbReference>
<evidence type="ECO:0000313" key="7">
    <source>
        <dbReference type="Proteomes" id="UP000247454"/>
    </source>
</evidence>
<dbReference type="RefSeq" id="WP_110750831.1">
    <property type="nucleotide sequence ID" value="NZ_QJTF01000007.1"/>
</dbReference>
<feature type="transmembrane region" description="Helical" evidence="4">
    <location>
        <begin position="316"/>
        <end position="336"/>
    </location>
</feature>
<dbReference type="CDD" id="cd17478">
    <property type="entry name" value="MFS_FsR"/>
    <property type="match status" value="1"/>
</dbReference>
<dbReference type="InterPro" id="IPR036259">
    <property type="entry name" value="MFS_trans_sf"/>
</dbReference>
<dbReference type="InterPro" id="IPR011701">
    <property type="entry name" value="MFS"/>
</dbReference>
<accession>A0A318T3D4</accession>
<feature type="transmembrane region" description="Helical" evidence="4">
    <location>
        <begin position="149"/>
        <end position="170"/>
    </location>
</feature>
<feature type="transmembrane region" description="Helical" evidence="4">
    <location>
        <begin position="260"/>
        <end position="279"/>
    </location>
</feature>
<proteinExistence type="predicted"/>
<gene>
    <name evidence="6" type="ORF">C7477_10796</name>
</gene>
<dbReference type="EMBL" id="QJTF01000007">
    <property type="protein sequence ID" value="PYE88453.1"/>
    <property type="molecule type" value="Genomic_DNA"/>
</dbReference>
<dbReference type="GO" id="GO:0005886">
    <property type="term" value="C:plasma membrane"/>
    <property type="evidence" value="ECO:0007669"/>
    <property type="project" value="TreeGrafter"/>
</dbReference>
<evidence type="ECO:0000256" key="3">
    <source>
        <dbReference type="ARBA" id="ARBA00023136"/>
    </source>
</evidence>
<keyword evidence="7" id="KW-1185">Reference proteome</keyword>
<dbReference type="SUPFAM" id="SSF103473">
    <property type="entry name" value="MFS general substrate transporter"/>
    <property type="match status" value="1"/>
</dbReference>
<evidence type="ECO:0000256" key="4">
    <source>
        <dbReference type="SAM" id="Phobius"/>
    </source>
</evidence>
<keyword evidence="2 4" id="KW-1133">Transmembrane helix</keyword>
<evidence type="ECO:0000313" key="6">
    <source>
        <dbReference type="EMBL" id="PYE88453.1"/>
    </source>
</evidence>
<feature type="transmembrane region" description="Helical" evidence="4">
    <location>
        <begin position="222"/>
        <end position="240"/>
    </location>
</feature>
<keyword evidence="1 4" id="KW-0812">Transmembrane</keyword>
<dbReference type="GO" id="GO:0022857">
    <property type="term" value="F:transmembrane transporter activity"/>
    <property type="evidence" value="ECO:0007669"/>
    <property type="project" value="InterPro"/>
</dbReference>
<dbReference type="Pfam" id="PF07690">
    <property type="entry name" value="MFS_1"/>
    <property type="match status" value="1"/>
</dbReference>
<feature type="transmembrane region" description="Helical" evidence="4">
    <location>
        <begin position="348"/>
        <end position="371"/>
    </location>
</feature>
<protein>
    <submittedName>
        <fullName evidence="6">FSR family fosmidomycin resistance protein-like MFS transporter</fullName>
    </submittedName>
</protein>
<dbReference type="PANTHER" id="PTHR43129:SF1">
    <property type="entry name" value="FOSMIDOMYCIN RESISTANCE PROTEIN"/>
    <property type="match status" value="1"/>
</dbReference>
<keyword evidence="3 4" id="KW-0472">Membrane</keyword>
<feature type="transmembrane region" description="Helical" evidence="4">
    <location>
        <begin position="377"/>
        <end position="396"/>
    </location>
</feature>
<reference evidence="6 7" key="1">
    <citation type="submission" date="2018-06" db="EMBL/GenBank/DDBJ databases">
        <title>Genomic Encyclopedia of Type Strains, Phase III (KMG-III): the genomes of soil and plant-associated and newly described type strains.</title>
        <authorList>
            <person name="Whitman W."/>
        </authorList>
    </citation>
    <scope>NUCLEOTIDE SEQUENCE [LARGE SCALE GENOMIC DNA]</scope>
    <source>
        <strain evidence="6 7">ORS 1419</strain>
    </source>
</reference>
<feature type="transmembrane region" description="Helical" evidence="4">
    <location>
        <begin position="56"/>
        <end position="76"/>
    </location>
</feature>
<dbReference type="AlphaFoldDB" id="A0A318T3D4"/>
<evidence type="ECO:0000259" key="5">
    <source>
        <dbReference type="PROSITE" id="PS50850"/>
    </source>
</evidence>
<sequence length="401" mass="42683">MTDTTAATNPPVAHTAETTAIGIILAISFCHLLNDMMQSLLSAIYPILKDNYHLDFWQIGLLTFTFQITASILQPVIGMYTDKRPMPYSLPVGMGFSLVGLVLLAIAHHYPLLLAGAACVGMGSSIFHPESSRVARLASGGRHGLAQSLFQVGGNFGSAVGPLLAAFIVLPRGQGSIAWFSIAALIGMFILWRVGDWYARYRSTHANRPSANRALPLPRRQVAVALTVLAILVFTKYVYMASLTSYYTFYTISEFGVSVQASQLLLFLFLGAVAAGTILGGPIGDRIGARAVIWFSILGVLPFTLAMPYANLPVTAVLTVVIGFILASAFPAIVVFAQELVPGRVGMIAGLFFGFAFGVAGIAAAALGLVADAKGISFVYTICSYLPLLGLLAVFLPNIRK</sequence>
<comment type="caution">
    <text evidence="6">The sequence shown here is derived from an EMBL/GenBank/DDBJ whole genome shotgun (WGS) entry which is preliminary data.</text>
</comment>
<dbReference type="OrthoDB" id="9770492at2"/>
<dbReference type="InterPro" id="IPR020846">
    <property type="entry name" value="MFS_dom"/>
</dbReference>
<feature type="transmembrane region" description="Helical" evidence="4">
    <location>
        <begin position="291"/>
        <end position="310"/>
    </location>
</feature>